<dbReference type="Pfam" id="PF20684">
    <property type="entry name" value="Fung_rhodopsin"/>
    <property type="match status" value="1"/>
</dbReference>
<evidence type="ECO:0000256" key="5">
    <source>
        <dbReference type="ARBA" id="ARBA00038359"/>
    </source>
</evidence>
<evidence type="ECO:0000313" key="10">
    <source>
        <dbReference type="Proteomes" id="UP001276659"/>
    </source>
</evidence>
<gene>
    <name evidence="9" type="ORF">OEA41_004969</name>
</gene>
<evidence type="ECO:0000256" key="7">
    <source>
        <dbReference type="SAM" id="Phobius"/>
    </source>
</evidence>
<feature type="compositionally biased region" description="Low complexity" evidence="6">
    <location>
        <begin position="189"/>
        <end position="205"/>
    </location>
</feature>
<feature type="transmembrane region" description="Helical" evidence="7">
    <location>
        <begin position="86"/>
        <end position="111"/>
    </location>
</feature>
<dbReference type="PANTHER" id="PTHR33048:SF129">
    <property type="entry name" value="INTEGRAL MEMBRANE PROTEIN-RELATED"/>
    <property type="match status" value="1"/>
</dbReference>
<reference evidence="9" key="1">
    <citation type="submission" date="2022-11" db="EMBL/GenBank/DDBJ databases">
        <title>Chromosomal genome sequence assembly and mating type (MAT) locus characterization of the leprose asexual lichenized fungus Lepraria neglecta (Nyl.) Erichsen.</title>
        <authorList>
            <person name="Allen J.L."/>
            <person name="Pfeffer B."/>
        </authorList>
    </citation>
    <scope>NUCLEOTIDE SEQUENCE</scope>
    <source>
        <strain evidence="9">Allen 5258</strain>
    </source>
</reference>
<evidence type="ECO:0000256" key="3">
    <source>
        <dbReference type="ARBA" id="ARBA00022989"/>
    </source>
</evidence>
<dbReference type="AlphaFoldDB" id="A0AAE0DG92"/>
<keyword evidence="3 7" id="KW-1133">Transmembrane helix</keyword>
<keyword evidence="4 7" id="KW-0472">Membrane</keyword>
<accession>A0AAE0DG92</accession>
<evidence type="ECO:0000313" key="9">
    <source>
        <dbReference type="EMBL" id="KAK3168521.1"/>
    </source>
</evidence>
<keyword evidence="2 7" id="KW-0812">Transmembrane</keyword>
<comment type="subcellular location">
    <subcellularLocation>
        <location evidence="1">Membrane</location>
        <topology evidence="1">Multi-pass membrane protein</topology>
    </subcellularLocation>
</comment>
<name>A0AAE0DG92_9LECA</name>
<dbReference type="InterPro" id="IPR049326">
    <property type="entry name" value="Rhodopsin_dom_fungi"/>
</dbReference>
<feature type="transmembrane region" description="Helical" evidence="7">
    <location>
        <begin position="37"/>
        <end position="59"/>
    </location>
</feature>
<protein>
    <recommendedName>
        <fullName evidence="8">Rhodopsin domain-containing protein</fullName>
    </recommendedName>
</protein>
<dbReference type="PANTHER" id="PTHR33048">
    <property type="entry name" value="PTH11-LIKE INTEGRAL MEMBRANE PROTEIN (AFU_ORTHOLOGUE AFUA_5G11245)"/>
    <property type="match status" value="1"/>
</dbReference>
<evidence type="ECO:0000256" key="6">
    <source>
        <dbReference type="SAM" id="MobiDB-lite"/>
    </source>
</evidence>
<dbReference type="InterPro" id="IPR052337">
    <property type="entry name" value="SAT4-like"/>
</dbReference>
<dbReference type="GO" id="GO:0016020">
    <property type="term" value="C:membrane"/>
    <property type="evidence" value="ECO:0007669"/>
    <property type="project" value="UniProtKB-SubCell"/>
</dbReference>
<evidence type="ECO:0000256" key="2">
    <source>
        <dbReference type="ARBA" id="ARBA00022692"/>
    </source>
</evidence>
<evidence type="ECO:0000256" key="4">
    <source>
        <dbReference type="ARBA" id="ARBA00023136"/>
    </source>
</evidence>
<feature type="transmembrane region" description="Helical" evidence="7">
    <location>
        <begin position="166"/>
        <end position="182"/>
    </location>
</feature>
<sequence>MASMCQLIFWVTVGLIKISISLFNWRLTGLTSKRWMVAHNIFLFLLVGYVILALSINLFECLPFNHFSIIEAGKFSKPAKCFETNYLNIALTCIHIIFDFALLSVPLIVLYQMQMSTMKKLRLAFLFSIGALSCIGAIIRPIIIAQGNPDIMYAFKVQYSWTTTDMFFAITAASLPVLNAAVPKERPGSSEGVSSESAESSKGGSWTTRQNSEEAWENTGGYGKESKDQKQSSSTLNE</sequence>
<feature type="domain" description="Rhodopsin" evidence="8">
    <location>
        <begin position="5"/>
        <end position="180"/>
    </location>
</feature>
<dbReference type="Proteomes" id="UP001276659">
    <property type="component" value="Unassembled WGS sequence"/>
</dbReference>
<organism evidence="9 10">
    <name type="scientific">Lepraria neglecta</name>
    <dbReference type="NCBI Taxonomy" id="209136"/>
    <lineage>
        <taxon>Eukaryota</taxon>
        <taxon>Fungi</taxon>
        <taxon>Dikarya</taxon>
        <taxon>Ascomycota</taxon>
        <taxon>Pezizomycotina</taxon>
        <taxon>Lecanoromycetes</taxon>
        <taxon>OSLEUM clade</taxon>
        <taxon>Lecanoromycetidae</taxon>
        <taxon>Lecanorales</taxon>
        <taxon>Lecanorineae</taxon>
        <taxon>Stereocaulaceae</taxon>
        <taxon>Lepraria</taxon>
    </lineage>
</organism>
<evidence type="ECO:0000256" key="1">
    <source>
        <dbReference type="ARBA" id="ARBA00004141"/>
    </source>
</evidence>
<feature type="transmembrane region" description="Helical" evidence="7">
    <location>
        <begin position="123"/>
        <end position="146"/>
    </location>
</feature>
<proteinExistence type="inferred from homology"/>
<comment type="similarity">
    <text evidence="5">Belongs to the SAT4 family.</text>
</comment>
<dbReference type="EMBL" id="JASNWA010000010">
    <property type="protein sequence ID" value="KAK3168521.1"/>
    <property type="molecule type" value="Genomic_DNA"/>
</dbReference>
<keyword evidence="10" id="KW-1185">Reference proteome</keyword>
<evidence type="ECO:0000259" key="8">
    <source>
        <dbReference type="Pfam" id="PF20684"/>
    </source>
</evidence>
<feature type="transmembrane region" description="Helical" evidence="7">
    <location>
        <begin position="6"/>
        <end position="25"/>
    </location>
</feature>
<comment type="caution">
    <text evidence="9">The sequence shown here is derived from an EMBL/GenBank/DDBJ whole genome shotgun (WGS) entry which is preliminary data.</text>
</comment>
<feature type="region of interest" description="Disordered" evidence="6">
    <location>
        <begin position="185"/>
        <end position="238"/>
    </location>
</feature>